<keyword evidence="4 12" id="KW-0812">Transmembrane</keyword>
<reference evidence="14" key="2">
    <citation type="submission" date="2025-08" db="UniProtKB">
        <authorList>
            <consortium name="Ensembl"/>
        </authorList>
    </citation>
    <scope>IDENTIFICATION</scope>
    <source>
        <strain evidence="14">Glennie</strain>
    </source>
</reference>
<evidence type="ECO:0000256" key="4">
    <source>
        <dbReference type="ARBA" id="ARBA00022692"/>
    </source>
</evidence>
<dbReference type="InterPro" id="IPR017979">
    <property type="entry name" value="GPCR_3_CS"/>
</dbReference>
<evidence type="ECO:0000313" key="15">
    <source>
        <dbReference type="Proteomes" id="UP000002279"/>
    </source>
</evidence>
<feature type="transmembrane region" description="Helical" evidence="12">
    <location>
        <begin position="533"/>
        <end position="554"/>
    </location>
</feature>
<dbReference type="Gene3D" id="2.10.50.30">
    <property type="entry name" value="GPCR, family 3, nine cysteines domain"/>
    <property type="match status" value="1"/>
</dbReference>
<organism evidence="14 15">
    <name type="scientific">Ornithorhynchus anatinus</name>
    <name type="common">Duckbill platypus</name>
    <dbReference type="NCBI Taxonomy" id="9258"/>
    <lineage>
        <taxon>Eukaryota</taxon>
        <taxon>Metazoa</taxon>
        <taxon>Chordata</taxon>
        <taxon>Craniata</taxon>
        <taxon>Vertebrata</taxon>
        <taxon>Euteleostomi</taxon>
        <taxon>Mammalia</taxon>
        <taxon>Monotremata</taxon>
        <taxon>Ornithorhynchidae</taxon>
        <taxon>Ornithorhynchus</taxon>
    </lineage>
</organism>
<comment type="similarity">
    <text evidence="2">Belongs to the G-protein coupled receptor 3 family.</text>
</comment>
<keyword evidence="6 12" id="KW-1133">Transmembrane helix</keyword>
<feature type="transmembrane region" description="Helical" evidence="12">
    <location>
        <begin position="602"/>
        <end position="629"/>
    </location>
</feature>
<dbReference type="Gene3D" id="3.40.50.2300">
    <property type="match status" value="4"/>
</dbReference>
<evidence type="ECO:0000256" key="7">
    <source>
        <dbReference type="ARBA" id="ARBA00023040"/>
    </source>
</evidence>
<dbReference type="PANTHER" id="PTHR24061">
    <property type="entry name" value="CALCIUM-SENSING RECEPTOR-RELATED"/>
    <property type="match status" value="1"/>
</dbReference>
<dbReference type="InterPro" id="IPR017978">
    <property type="entry name" value="GPCR_3_C"/>
</dbReference>
<gene>
    <name evidence="14" type="primary">LOC100090568</name>
</gene>
<dbReference type="Ensembl" id="ENSOANT00000018894.2">
    <property type="protein sequence ID" value="ENSOANP00000018891.2"/>
    <property type="gene ID" value="ENSOANG00000011920.4"/>
</dbReference>
<dbReference type="PANTHER" id="PTHR24061:SF495">
    <property type="entry name" value="G-PROTEIN COUPLED RECEPTORS FAMILY 3 PROFILE DOMAIN-CONTAINING PROTEIN"/>
    <property type="match status" value="1"/>
</dbReference>
<evidence type="ECO:0000256" key="8">
    <source>
        <dbReference type="ARBA" id="ARBA00023136"/>
    </source>
</evidence>
<name>F6R6S4_ORNAN</name>
<dbReference type="GO" id="GO:0004930">
    <property type="term" value="F:G protein-coupled receptor activity"/>
    <property type="evidence" value="ECO:0000318"/>
    <property type="project" value="GO_Central"/>
</dbReference>
<feature type="transmembrane region" description="Helical" evidence="12">
    <location>
        <begin position="496"/>
        <end position="521"/>
    </location>
</feature>
<dbReference type="InterPro" id="IPR004073">
    <property type="entry name" value="GPCR_3_vmron_rcpt_2"/>
</dbReference>
<dbReference type="InterPro" id="IPR000337">
    <property type="entry name" value="GPCR_3"/>
</dbReference>
<evidence type="ECO:0000313" key="14">
    <source>
        <dbReference type="Ensembl" id="ENSOANP00000018891.2"/>
    </source>
</evidence>
<feature type="transmembrane region" description="Helical" evidence="12">
    <location>
        <begin position="655"/>
        <end position="678"/>
    </location>
</feature>
<evidence type="ECO:0000256" key="2">
    <source>
        <dbReference type="ARBA" id="ARBA00007242"/>
    </source>
</evidence>
<dbReference type="OMA" id="HCCFECS"/>
<dbReference type="GeneTree" id="ENSGT00950000182788"/>
<keyword evidence="15" id="KW-1185">Reference proteome</keyword>
<dbReference type="Bgee" id="ENSOANG00000011920">
    <property type="expression patterns" value="Expressed in brain and 2 other cell types or tissues"/>
</dbReference>
<dbReference type="PROSITE" id="PS50259">
    <property type="entry name" value="G_PROTEIN_RECEP_F3_4"/>
    <property type="match status" value="1"/>
</dbReference>
<evidence type="ECO:0000256" key="10">
    <source>
        <dbReference type="ARBA" id="ARBA00023180"/>
    </source>
</evidence>
<keyword evidence="7" id="KW-0297">G-protein coupled receptor</keyword>
<keyword evidence="11" id="KW-0807">Transducer</keyword>
<dbReference type="Proteomes" id="UP000002279">
    <property type="component" value="Chromosome 10"/>
</dbReference>
<evidence type="ECO:0000256" key="11">
    <source>
        <dbReference type="ARBA" id="ARBA00023224"/>
    </source>
</evidence>
<dbReference type="CDD" id="cd15283">
    <property type="entry name" value="7tmC_V2R_pheromone"/>
    <property type="match status" value="1"/>
</dbReference>
<evidence type="ECO:0000259" key="13">
    <source>
        <dbReference type="PROSITE" id="PS50259"/>
    </source>
</evidence>
<dbReference type="HOGENOM" id="CLU_005389_5_0_1"/>
<dbReference type="InterPro" id="IPR011500">
    <property type="entry name" value="GPCR_3_9-Cys_dom"/>
</dbReference>
<evidence type="ECO:0000256" key="6">
    <source>
        <dbReference type="ARBA" id="ARBA00022989"/>
    </source>
</evidence>
<dbReference type="InterPro" id="IPR001828">
    <property type="entry name" value="ANF_lig-bd_rcpt"/>
</dbReference>
<dbReference type="SUPFAM" id="SSF53822">
    <property type="entry name" value="Periplasmic binding protein-like I"/>
    <property type="match status" value="1"/>
</dbReference>
<sequence>MVQSFIFAVEEVNRRADVLPNLTLGFSIRDSGDSEFQALRATMGFLTGRGQPAPNYRCGTGPPVAAVIGEDRSALTIPMATWLGLYKFPQVSYGATVAVLSDKTRFPSFLRTLPPDSFRARGLARLVSHLGWTWVGLLAQDDDYGQQGSRALGTALAAAGVCVEFLLEIPSSRAEERLRHLGRALAGAGGPGKVWVGSDVWDPALLAPGGPLARTLGGALVFSSHRGQIPGFREFLGQLHPDRRPEDPFVITFWEEMFACRWSNRTEGPRGGLGEAPWCTGEESLKGRDHPFLDMGDLSVTYSCYNAVHSVARALHALASCEDGAGPFGGGTCARIRDFQPWQLLHYLWKVRFRNSHGEEVFFDALGDPPALYDIMNWQETPGGTFHFQEVGKFDSTTLPGQEMVLNDSSILWLGMEKQVPRSVCSESCPPGTRQTPHKGKPPCCFDCTPCPEGQMADKTDSLECRMCPGDDFWPNKRKDQCVKKAVEFLEFGEPLGAALASLGATLALATSAILALFIRHRETPIVRANGRALSYVLLTSLLLCDLCSLLFLGRPGALTCLLRQVAFGLTFTLGVSCVLAKTIMVVIAFRATVPGSPLRRWLGPGLPGAVVLACSLAQGVICATWLAAAPSFPERDTRSSPGKVLLVCNEGSPVAFWCVLGYLWLLALVSFVLAFLARRLPDGFNEAKFITFSMVVFVSVWGAFLPAHLSTRGRATVAVEVFSILCSSSGLLGCIFFPKCYILLVRPDRNTREFLMGRETAGPR</sequence>
<dbReference type="PROSITE" id="PS00981">
    <property type="entry name" value="G_PROTEIN_RECEP_F3_3"/>
    <property type="match status" value="1"/>
</dbReference>
<feature type="domain" description="G-protein coupled receptors family 3 profile" evidence="13">
    <location>
        <begin position="496"/>
        <end position="760"/>
    </location>
</feature>
<dbReference type="Pfam" id="PF00003">
    <property type="entry name" value="7tm_3"/>
    <property type="match status" value="1"/>
</dbReference>
<protein>
    <recommendedName>
        <fullName evidence="13">G-protein coupled receptors family 3 profile domain-containing protein</fullName>
    </recommendedName>
</protein>
<dbReference type="GO" id="GO:0005886">
    <property type="term" value="C:plasma membrane"/>
    <property type="evidence" value="ECO:0000318"/>
    <property type="project" value="GO_Central"/>
</dbReference>
<reference evidence="14" key="3">
    <citation type="submission" date="2025-09" db="UniProtKB">
        <authorList>
            <consortium name="Ensembl"/>
        </authorList>
    </citation>
    <scope>IDENTIFICATION</scope>
    <source>
        <strain evidence="14">Glennie</strain>
    </source>
</reference>
<dbReference type="AlphaFoldDB" id="F6R6S4"/>
<evidence type="ECO:0000256" key="9">
    <source>
        <dbReference type="ARBA" id="ARBA00023170"/>
    </source>
</evidence>
<evidence type="ECO:0000256" key="12">
    <source>
        <dbReference type="SAM" id="Phobius"/>
    </source>
</evidence>
<dbReference type="FunFam" id="2.10.50.30:FF:000002">
    <property type="entry name" value="Vomeronasal 2 receptor, h1"/>
    <property type="match status" value="1"/>
</dbReference>
<dbReference type="FunFam" id="3.40.50.2300:FF:000475">
    <property type="entry name" value="Olfactory receptor C family, g2"/>
    <property type="match status" value="1"/>
</dbReference>
<feature type="transmembrane region" description="Helical" evidence="12">
    <location>
        <begin position="722"/>
        <end position="745"/>
    </location>
</feature>
<evidence type="ECO:0000256" key="5">
    <source>
        <dbReference type="ARBA" id="ARBA00022729"/>
    </source>
</evidence>
<keyword evidence="9" id="KW-0675">Receptor</keyword>
<dbReference type="eggNOG" id="KOG1056">
    <property type="taxonomic scope" value="Eukaryota"/>
</dbReference>
<feature type="transmembrane region" description="Helical" evidence="12">
    <location>
        <begin position="690"/>
        <end position="710"/>
    </location>
</feature>
<dbReference type="InterPro" id="IPR000068">
    <property type="entry name" value="GPCR_3_Ca_sens_rcpt-rel"/>
</dbReference>
<evidence type="ECO:0000256" key="1">
    <source>
        <dbReference type="ARBA" id="ARBA00004651"/>
    </source>
</evidence>
<accession>F6R6S4</accession>
<dbReference type="Pfam" id="PF01094">
    <property type="entry name" value="ANF_receptor"/>
    <property type="match status" value="2"/>
</dbReference>
<keyword evidence="10" id="KW-0325">Glycoprotein</keyword>
<comment type="subcellular location">
    <subcellularLocation>
        <location evidence="1">Cell membrane</location>
        <topology evidence="1">Multi-pass membrane protein</topology>
    </subcellularLocation>
</comment>
<keyword evidence="8 12" id="KW-0472">Membrane</keyword>
<proteinExistence type="inferred from homology"/>
<dbReference type="InterPro" id="IPR028082">
    <property type="entry name" value="Peripla_BP_I"/>
</dbReference>
<feature type="transmembrane region" description="Helical" evidence="12">
    <location>
        <begin position="566"/>
        <end position="590"/>
    </location>
</feature>
<dbReference type="InterPro" id="IPR038550">
    <property type="entry name" value="GPCR_3_9-Cys_sf"/>
</dbReference>
<keyword evidence="3" id="KW-1003">Cell membrane</keyword>
<evidence type="ECO:0000256" key="3">
    <source>
        <dbReference type="ARBA" id="ARBA00022475"/>
    </source>
</evidence>
<keyword evidence="5" id="KW-0732">Signal</keyword>
<dbReference type="InParanoid" id="F6R6S4"/>
<dbReference type="PRINTS" id="PR00248">
    <property type="entry name" value="GPCRMGR"/>
</dbReference>
<dbReference type="PRINTS" id="PR01535">
    <property type="entry name" value="VOMERONASL2R"/>
</dbReference>
<reference evidence="14 15" key="1">
    <citation type="journal article" date="2008" name="Nature">
        <title>Genome analysis of the platypus reveals unique signatures of evolution.</title>
        <authorList>
            <person name="Warren W.C."/>
            <person name="Hillier L.W."/>
            <person name="Marshall Graves J.A."/>
            <person name="Birney E."/>
            <person name="Ponting C.P."/>
            <person name="Grutzner F."/>
            <person name="Belov K."/>
            <person name="Miller W."/>
            <person name="Clarke L."/>
            <person name="Chinwalla A.T."/>
            <person name="Yang S.P."/>
            <person name="Heger A."/>
            <person name="Locke D.P."/>
            <person name="Miethke P."/>
            <person name="Waters P.D."/>
            <person name="Veyrunes F."/>
            <person name="Fulton L."/>
            <person name="Fulton B."/>
            <person name="Graves T."/>
            <person name="Wallis J."/>
            <person name="Puente X.S."/>
            <person name="Lopez-Otin C."/>
            <person name="Ordonez G.R."/>
            <person name="Eichler E.E."/>
            <person name="Chen L."/>
            <person name="Cheng Z."/>
            <person name="Deakin J.E."/>
            <person name="Alsop A."/>
            <person name="Thompson K."/>
            <person name="Kirby P."/>
            <person name="Papenfuss A.T."/>
            <person name="Wakefield M.J."/>
            <person name="Olender T."/>
            <person name="Lancet D."/>
            <person name="Huttley G.A."/>
            <person name="Smit A.F."/>
            <person name="Pask A."/>
            <person name="Temple-Smith P."/>
            <person name="Batzer M.A."/>
            <person name="Walker J.A."/>
            <person name="Konkel M.K."/>
            <person name="Harris R.S."/>
            <person name="Whittington C.M."/>
            <person name="Wong E.S."/>
            <person name="Gemmell N.J."/>
            <person name="Buschiazzo E."/>
            <person name="Vargas Jentzsch I.M."/>
            <person name="Merkel A."/>
            <person name="Schmitz J."/>
            <person name="Zemann A."/>
            <person name="Churakov G."/>
            <person name="Kriegs J.O."/>
            <person name="Brosius J."/>
            <person name="Murchison E.P."/>
            <person name="Sachidanandam R."/>
            <person name="Smith C."/>
            <person name="Hannon G.J."/>
            <person name="Tsend-Ayush E."/>
            <person name="McMillan D."/>
            <person name="Attenborough R."/>
            <person name="Rens W."/>
            <person name="Ferguson-Smith M."/>
            <person name="Lefevre C.M."/>
            <person name="Sharp J.A."/>
            <person name="Nicholas K.R."/>
            <person name="Ray D.A."/>
            <person name="Kube M."/>
            <person name="Reinhardt R."/>
            <person name="Pringle T.H."/>
            <person name="Taylor J."/>
            <person name="Jones R.C."/>
            <person name="Nixon B."/>
            <person name="Dacheux J.L."/>
            <person name="Niwa H."/>
            <person name="Sekita Y."/>
            <person name="Huang X."/>
            <person name="Stark A."/>
            <person name="Kheradpour P."/>
            <person name="Kellis M."/>
            <person name="Flicek P."/>
            <person name="Chen Y."/>
            <person name="Webber C."/>
            <person name="Hardison R."/>
            <person name="Nelson J."/>
            <person name="Hallsworth-Pepin K."/>
            <person name="Delehaunty K."/>
            <person name="Markovic C."/>
            <person name="Minx P."/>
            <person name="Feng Y."/>
            <person name="Kremitzki C."/>
            <person name="Mitreva M."/>
            <person name="Glasscock J."/>
            <person name="Wylie T."/>
            <person name="Wohldmann P."/>
            <person name="Thiru P."/>
            <person name="Nhan M.N."/>
            <person name="Pohl C.S."/>
            <person name="Smith S.M."/>
            <person name="Hou S."/>
            <person name="Nefedov M."/>
            <person name="de Jong P.J."/>
            <person name="Renfree M.B."/>
            <person name="Mardis E.R."/>
            <person name="Wilson R.K."/>
        </authorList>
    </citation>
    <scope>NUCLEOTIDE SEQUENCE [LARGE SCALE GENOMIC DNA]</scope>
    <source>
        <strain evidence="14 15">Glennie</strain>
    </source>
</reference>
<dbReference type="FunFam" id="3.40.50.2300:FF:000850">
    <property type="match status" value="1"/>
</dbReference>
<dbReference type="Pfam" id="PF07562">
    <property type="entry name" value="NCD3G"/>
    <property type="match status" value="1"/>
</dbReference>